<sequence length="501" mass="54520">MPDAPAKTEFGDPDVDSIWGLLQGSAERTEVDVSGGASISPSATVEKEFPVERELHGEFPQPEDTTETVHQKELVFSIISCGPWRRVGRFPFILSSCSEASIPCSTPLTVADQLWAQLYDEDGEEVCDTGLVSMVDEDWACLNCAGDGSADPRSTRLLSCTKECGRGWSVSFDVKQLPEGSSVSHVLRFVRVAKSRSSVSHTCEHEHYHSSIVLRASDVKDCLDCTDAAACKEASLTPSRIISGIGQRSSMHDVLQRLALLDEAQLPARLLQPGLWTSMSRGVSMQGEIQRGQMNVTEDCLEHASAAFRQSGFSMLEGLAWEQAGISPQAVAATVQSLGCHGFPPVFIFMYDEPWLLFEKLFKVAADVLCCGAVEMDSAVFAWALRPAGQDGAVGSNFSRPHRDCSYDACHTELGSPSAMSVWIPLVHVTTDSGCMYVVPSEPVNDPLFDKSTDSRHMCPDQQLPWAHIKPLPCSAGDVLLWQGNLIHWGSACSKNAVHLE</sequence>
<dbReference type="Proteomes" id="UP001189429">
    <property type="component" value="Unassembled WGS sequence"/>
</dbReference>
<keyword evidence="2" id="KW-1185">Reference proteome</keyword>
<dbReference type="Pfam" id="PF05721">
    <property type="entry name" value="PhyH"/>
    <property type="match status" value="1"/>
</dbReference>
<protein>
    <recommendedName>
        <fullName evidence="3">Phytanoyl-CoA dioxygenase</fullName>
    </recommendedName>
</protein>
<dbReference type="SUPFAM" id="SSF51197">
    <property type="entry name" value="Clavaminate synthase-like"/>
    <property type="match status" value="1"/>
</dbReference>
<dbReference type="Gene3D" id="2.60.120.620">
    <property type="entry name" value="q2cbj1_9rhob like domain"/>
    <property type="match status" value="1"/>
</dbReference>
<name>A0ABN9U4W9_9DINO</name>
<dbReference type="InterPro" id="IPR008775">
    <property type="entry name" value="Phytyl_CoA_dOase-like"/>
</dbReference>
<gene>
    <name evidence="1" type="ORF">PCOR1329_LOCUS45242</name>
</gene>
<evidence type="ECO:0000313" key="1">
    <source>
        <dbReference type="EMBL" id="CAK0853918.1"/>
    </source>
</evidence>
<organism evidence="1 2">
    <name type="scientific">Prorocentrum cordatum</name>
    <dbReference type="NCBI Taxonomy" id="2364126"/>
    <lineage>
        <taxon>Eukaryota</taxon>
        <taxon>Sar</taxon>
        <taxon>Alveolata</taxon>
        <taxon>Dinophyceae</taxon>
        <taxon>Prorocentrales</taxon>
        <taxon>Prorocentraceae</taxon>
        <taxon>Prorocentrum</taxon>
    </lineage>
</organism>
<comment type="caution">
    <text evidence="1">The sequence shown here is derived from an EMBL/GenBank/DDBJ whole genome shotgun (WGS) entry which is preliminary data.</text>
</comment>
<evidence type="ECO:0008006" key="3">
    <source>
        <dbReference type="Google" id="ProtNLM"/>
    </source>
</evidence>
<accession>A0ABN9U4W9</accession>
<proteinExistence type="predicted"/>
<reference evidence="1" key="1">
    <citation type="submission" date="2023-10" db="EMBL/GenBank/DDBJ databases">
        <authorList>
            <person name="Chen Y."/>
            <person name="Shah S."/>
            <person name="Dougan E. K."/>
            <person name="Thang M."/>
            <person name="Chan C."/>
        </authorList>
    </citation>
    <scope>NUCLEOTIDE SEQUENCE [LARGE SCALE GENOMIC DNA]</scope>
</reference>
<evidence type="ECO:0000313" key="2">
    <source>
        <dbReference type="Proteomes" id="UP001189429"/>
    </source>
</evidence>
<dbReference type="EMBL" id="CAUYUJ010015438">
    <property type="protein sequence ID" value="CAK0853918.1"/>
    <property type="molecule type" value="Genomic_DNA"/>
</dbReference>